<dbReference type="InterPro" id="IPR042094">
    <property type="entry name" value="T2SS_GspF_sf"/>
</dbReference>
<dbReference type="eggNOG" id="COG1459">
    <property type="taxonomic scope" value="Bacteria"/>
</dbReference>
<dbReference type="PANTHER" id="PTHR30012">
    <property type="entry name" value="GENERAL SECRETION PATHWAY PROTEIN"/>
    <property type="match status" value="1"/>
</dbReference>
<dbReference type="InterPro" id="IPR018076">
    <property type="entry name" value="T2SS_GspF_dom"/>
</dbReference>
<dbReference type="Proteomes" id="UP000011758">
    <property type="component" value="Unassembled WGS sequence"/>
</dbReference>
<dbReference type="OrthoDB" id="1653287at2"/>
<dbReference type="Pfam" id="PF00482">
    <property type="entry name" value="T2SSF"/>
    <property type="match status" value="1"/>
</dbReference>
<dbReference type="GO" id="GO:0005886">
    <property type="term" value="C:plasma membrane"/>
    <property type="evidence" value="ECO:0007669"/>
    <property type="project" value="UniProtKB-SubCell"/>
</dbReference>
<comment type="similarity">
    <text evidence="2">Belongs to the GSP F family.</text>
</comment>
<evidence type="ECO:0000313" key="9">
    <source>
        <dbReference type="EMBL" id="EMD16987.1"/>
    </source>
</evidence>
<keyword evidence="6 7" id="KW-0472">Membrane</keyword>
<accession>M2P9H3</accession>
<dbReference type="EMBL" id="AGEJ01000012">
    <property type="protein sequence ID" value="EMD16987.1"/>
    <property type="molecule type" value="Genomic_DNA"/>
</dbReference>
<evidence type="ECO:0000256" key="6">
    <source>
        <dbReference type="ARBA" id="ARBA00023136"/>
    </source>
</evidence>
<keyword evidence="10" id="KW-1185">Reference proteome</keyword>
<keyword evidence="3" id="KW-1003">Cell membrane</keyword>
<dbReference type="AlphaFoldDB" id="M2P9H3"/>
<feature type="transmembrane region" description="Helical" evidence="7">
    <location>
        <begin position="129"/>
        <end position="148"/>
    </location>
</feature>
<keyword evidence="4 7" id="KW-0812">Transmembrane</keyword>
<dbReference type="STRING" id="999415.HMPREF9943_00765"/>
<keyword evidence="5 7" id="KW-1133">Transmembrane helix</keyword>
<dbReference type="BioCyc" id="ECAT999415-HMP:GTTI-787-MONOMER"/>
<sequence length="332" mass="39466">MNNDYLFLENLYHLLEQGYSIQDTLLICKDISSHKAISSMLKNIDKGADLKQVIADKHLSKEFIEYYEFFSKKLILSDAIRNALDICKNIDSTKKKLVSQLTYPLILLLFLLMFSLFSIFILFPKVNELFVSFSISYSIYFLILFNMIRIVPILIILVFTSVFLFFFSFFISLRNKDYMKIEKFLRMPYLKKYIQKYFTLKFSIYFNELLKDQIDTNMIIKLLNERMTGSDIKIVIYEIYSYISKGDLFENIIENLEYFDPLFITMYKMYLKSPKKICSMQNYIDISINQIEEKINRFIKCFIPAVYTFVAFFVIMTYLAIILPMMNIIGSI</sequence>
<dbReference type="Gene3D" id="1.20.81.30">
    <property type="entry name" value="Type II secretion system (T2SS), domain F"/>
    <property type="match status" value="1"/>
</dbReference>
<protein>
    <recommendedName>
        <fullName evidence="8">Type II secretion system protein GspF domain-containing protein</fullName>
    </recommendedName>
</protein>
<evidence type="ECO:0000256" key="5">
    <source>
        <dbReference type="ARBA" id="ARBA00022989"/>
    </source>
</evidence>
<dbReference type="InterPro" id="IPR003004">
    <property type="entry name" value="GspF/PilC"/>
</dbReference>
<evidence type="ECO:0000256" key="3">
    <source>
        <dbReference type="ARBA" id="ARBA00022475"/>
    </source>
</evidence>
<evidence type="ECO:0000256" key="2">
    <source>
        <dbReference type="ARBA" id="ARBA00005745"/>
    </source>
</evidence>
<evidence type="ECO:0000256" key="1">
    <source>
        <dbReference type="ARBA" id="ARBA00004651"/>
    </source>
</evidence>
<gene>
    <name evidence="9" type="ORF">HMPREF9943_00765</name>
</gene>
<proteinExistence type="inferred from homology"/>
<reference evidence="9 10" key="1">
    <citation type="submission" date="2013-02" db="EMBL/GenBank/DDBJ databases">
        <title>The Genome Sequence of Lactobacillus catenaformis F0143.</title>
        <authorList>
            <consortium name="The Broad Institute Genome Sequencing Platform"/>
            <person name="Earl A."/>
            <person name="Ward D."/>
            <person name="Feldgarden M."/>
            <person name="Gevers D."/>
            <person name="Izard J."/>
            <person name="Blanton J.M."/>
            <person name="Mathney J."/>
            <person name="Dewhirst F.E."/>
            <person name="Young S.K."/>
            <person name="Zeng Q."/>
            <person name="Gargeya S."/>
            <person name="Fitzgerald M."/>
            <person name="Haas B."/>
            <person name="Abouelleil A."/>
            <person name="Alvarado L."/>
            <person name="Arachchi H.M."/>
            <person name="Berlin A."/>
            <person name="Chapman S.B."/>
            <person name="Gearin G."/>
            <person name="Goldberg J."/>
            <person name="Griggs A."/>
            <person name="Gujja S."/>
            <person name="Hansen M."/>
            <person name="Heiman D."/>
            <person name="Howarth C."/>
            <person name="Larimer J."/>
            <person name="Lui A."/>
            <person name="MacDonald P.J.P."/>
            <person name="McCowen C."/>
            <person name="Montmayeur A."/>
            <person name="Murphy C."/>
            <person name="Neiman D."/>
            <person name="Pearson M."/>
            <person name="Priest M."/>
            <person name="Roberts A."/>
            <person name="Saif S."/>
            <person name="Shea T."/>
            <person name="Sisk P."/>
            <person name="Stolte C."/>
            <person name="Sykes S."/>
            <person name="Wortman J."/>
            <person name="Nusbaum C."/>
            <person name="Birren B."/>
        </authorList>
    </citation>
    <scope>NUCLEOTIDE SEQUENCE [LARGE SCALE GENOMIC DNA]</scope>
    <source>
        <strain evidence="9 10">OT 569</strain>
    </source>
</reference>
<dbReference type="PANTHER" id="PTHR30012:SF0">
    <property type="entry name" value="TYPE II SECRETION SYSTEM PROTEIN F-RELATED"/>
    <property type="match status" value="1"/>
</dbReference>
<feature type="transmembrane region" description="Helical" evidence="7">
    <location>
        <begin position="101"/>
        <end position="122"/>
    </location>
</feature>
<feature type="domain" description="Type II secretion system protein GspF" evidence="8">
    <location>
        <begin position="7"/>
        <end position="124"/>
    </location>
</feature>
<comment type="caution">
    <text evidence="9">The sequence shown here is derived from an EMBL/GenBank/DDBJ whole genome shotgun (WGS) entry which is preliminary data.</text>
</comment>
<comment type="subcellular location">
    <subcellularLocation>
        <location evidence="1">Cell membrane</location>
        <topology evidence="1">Multi-pass membrane protein</topology>
    </subcellularLocation>
</comment>
<feature type="transmembrane region" description="Helical" evidence="7">
    <location>
        <begin position="305"/>
        <end position="329"/>
    </location>
</feature>
<evidence type="ECO:0000256" key="4">
    <source>
        <dbReference type="ARBA" id="ARBA00022692"/>
    </source>
</evidence>
<evidence type="ECO:0000259" key="8">
    <source>
        <dbReference type="Pfam" id="PF00482"/>
    </source>
</evidence>
<feature type="transmembrane region" description="Helical" evidence="7">
    <location>
        <begin position="154"/>
        <end position="173"/>
    </location>
</feature>
<evidence type="ECO:0000256" key="7">
    <source>
        <dbReference type="SAM" id="Phobius"/>
    </source>
</evidence>
<evidence type="ECO:0000313" key="10">
    <source>
        <dbReference type="Proteomes" id="UP000011758"/>
    </source>
</evidence>
<organism evidence="9 10">
    <name type="scientific">Eggerthia catenaformis OT 569 = DSM 20559</name>
    <dbReference type="NCBI Taxonomy" id="999415"/>
    <lineage>
        <taxon>Bacteria</taxon>
        <taxon>Bacillati</taxon>
        <taxon>Bacillota</taxon>
        <taxon>Erysipelotrichia</taxon>
        <taxon>Erysipelotrichales</taxon>
        <taxon>Coprobacillaceae</taxon>
        <taxon>Eggerthia</taxon>
    </lineage>
</organism>
<dbReference type="RefSeq" id="WP_004802202.1">
    <property type="nucleotide sequence ID" value="NZ_KB446647.1"/>
</dbReference>
<name>M2P9H3_9FIRM</name>